<evidence type="ECO:0000256" key="3">
    <source>
        <dbReference type="ARBA" id="ARBA00022576"/>
    </source>
</evidence>
<keyword evidence="7" id="KW-0804">Transcription</keyword>
<evidence type="ECO:0000313" key="9">
    <source>
        <dbReference type="EMBL" id="WHY49438.1"/>
    </source>
</evidence>
<organism evidence="9 10">
    <name type="scientific">Lysinibacillus pakistanensis</name>
    <dbReference type="NCBI Taxonomy" id="759811"/>
    <lineage>
        <taxon>Bacteria</taxon>
        <taxon>Bacillati</taxon>
        <taxon>Bacillota</taxon>
        <taxon>Bacilli</taxon>
        <taxon>Bacillales</taxon>
        <taxon>Bacillaceae</taxon>
        <taxon>Lysinibacillus</taxon>
    </lineage>
</organism>
<dbReference type="InterPro" id="IPR000524">
    <property type="entry name" value="Tscrpt_reg_HTH_GntR"/>
</dbReference>
<name>A0AAX3WR66_9BACI</name>
<keyword evidence="3 9" id="KW-0808">Transferase</keyword>
<keyword evidence="4" id="KW-0663">Pyridoxal phosphate</keyword>
<keyword evidence="3 9" id="KW-0032">Aminotransferase</keyword>
<dbReference type="PANTHER" id="PTHR46577">
    <property type="entry name" value="HTH-TYPE TRANSCRIPTIONAL REGULATORY PROTEIN GABR"/>
    <property type="match status" value="1"/>
</dbReference>
<dbReference type="GO" id="GO:0008483">
    <property type="term" value="F:transaminase activity"/>
    <property type="evidence" value="ECO:0007669"/>
    <property type="project" value="UniProtKB-KW"/>
</dbReference>
<dbReference type="Pfam" id="PF00392">
    <property type="entry name" value="GntR"/>
    <property type="match status" value="1"/>
</dbReference>
<dbReference type="SUPFAM" id="SSF46785">
    <property type="entry name" value="Winged helix' DNA-binding domain"/>
    <property type="match status" value="1"/>
</dbReference>
<evidence type="ECO:0000256" key="4">
    <source>
        <dbReference type="ARBA" id="ARBA00022898"/>
    </source>
</evidence>
<dbReference type="InterPro" id="IPR015421">
    <property type="entry name" value="PyrdxlP-dep_Trfase_major"/>
</dbReference>
<dbReference type="InterPro" id="IPR004839">
    <property type="entry name" value="Aminotransferase_I/II_large"/>
</dbReference>
<accession>A0AAX3WR66</accession>
<dbReference type="Gene3D" id="1.10.10.10">
    <property type="entry name" value="Winged helix-like DNA-binding domain superfamily/Winged helix DNA-binding domain"/>
    <property type="match status" value="1"/>
</dbReference>
<comment type="similarity">
    <text evidence="2">In the C-terminal section; belongs to the class-I pyridoxal-phosphate-dependent aminotransferase family.</text>
</comment>
<evidence type="ECO:0000259" key="8">
    <source>
        <dbReference type="PROSITE" id="PS50949"/>
    </source>
</evidence>
<keyword evidence="5" id="KW-0805">Transcription regulation</keyword>
<dbReference type="InterPro" id="IPR036390">
    <property type="entry name" value="WH_DNA-bd_sf"/>
</dbReference>
<evidence type="ECO:0000256" key="2">
    <source>
        <dbReference type="ARBA" id="ARBA00005384"/>
    </source>
</evidence>
<gene>
    <name evidence="9" type="ORF">QNH24_13900</name>
</gene>
<dbReference type="RefSeq" id="WP_283868179.1">
    <property type="nucleotide sequence ID" value="NZ_CP126101.1"/>
</dbReference>
<protein>
    <submittedName>
        <fullName evidence="9">PLP-dependent aminotransferase family protein</fullName>
    </submittedName>
</protein>
<dbReference type="SUPFAM" id="SSF53383">
    <property type="entry name" value="PLP-dependent transferases"/>
    <property type="match status" value="1"/>
</dbReference>
<sequence>MIEITPILDKDGPLYLQLYKFIKNEIQVGNIRANSKLPSQRSLAKHLNISRNTVDAAYQQLIAEGYVISKERDGIYVVELEKDFFVKNNQIDNDILAASSNQESEDVKVKYDFNYGDINLKDFPYKIWRKLSLQSLNEEQGYLYLYGDPQGESELRNSISQYLYQARGVSCSAEQIIVGAGLQYLTGLLCNLIGRDVVYGMEDPGYYRVRYLFEDSGRKIQPIPLDNSGISVYHLKKTKVKAVYVTPSHQFPTGIVMPITRRMELLEWAREENAYIIEDDYDGEFRYSGKPIPALHGLDSYENVVYMGTFSKSLIPSIKLSYMVLPMELINLYKKNNFYVQTVSRLHQHTLRLFMESGHWERHLNKSRNIYKGRHLALLNAIHQVMNNDVKVYGSGSGLHILLESNNHMTEKQLIQTAREQGVIIYPTSVFYANPPKNQSTKVLLGFANLDEASIFKGIELLNKAWFE</sequence>
<dbReference type="Pfam" id="PF00155">
    <property type="entry name" value="Aminotran_1_2"/>
    <property type="match status" value="1"/>
</dbReference>
<proteinExistence type="inferred from homology"/>
<dbReference type="InterPro" id="IPR015424">
    <property type="entry name" value="PyrdxlP-dep_Trfase"/>
</dbReference>
<evidence type="ECO:0000256" key="6">
    <source>
        <dbReference type="ARBA" id="ARBA00023125"/>
    </source>
</evidence>
<dbReference type="PRINTS" id="PR00035">
    <property type="entry name" value="HTHGNTR"/>
</dbReference>
<dbReference type="CDD" id="cd07377">
    <property type="entry name" value="WHTH_GntR"/>
    <property type="match status" value="1"/>
</dbReference>
<dbReference type="AlphaFoldDB" id="A0AAX3WR66"/>
<dbReference type="SMART" id="SM00345">
    <property type="entry name" value="HTH_GNTR"/>
    <property type="match status" value="1"/>
</dbReference>
<evidence type="ECO:0000313" key="10">
    <source>
        <dbReference type="Proteomes" id="UP001178322"/>
    </source>
</evidence>
<dbReference type="GO" id="GO:0003700">
    <property type="term" value="F:DNA-binding transcription factor activity"/>
    <property type="evidence" value="ECO:0007669"/>
    <property type="project" value="InterPro"/>
</dbReference>
<dbReference type="EMBL" id="CP126101">
    <property type="protein sequence ID" value="WHY49438.1"/>
    <property type="molecule type" value="Genomic_DNA"/>
</dbReference>
<dbReference type="GO" id="GO:0003677">
    <property type="term" value="F:DNA binding"/>
    <property type="evidence" value="ECO:0007669"/>
    <property type="project" value="UniProtKB-KW"/>
</dbReference>
<dbReference type="GO" id="GO:0030170">
    <property type="term" value="F:pyridoxal phosphate binding"/>
    <property type="evidence" value="ECO:0007669"/>
    <property type="project" value="InterPro"/>
</dbReference>
<comment type="cofactor">
    <cofactor evidence="1">
        <name>pyridoxal 5'-phosphate</name>
        <dbReference type="ChEBI" id="CHEBI:597326"/>
    </cofactor>
</comment>
<feature type="domain" description="HTH gntR-type" evidence="8">
    <location>
        <begin position="12"/>
        <end position="80"/>
    </location>
</feature>
<dbReference type="Gene3D" id="3.40.640.10">
    <property type="entry name" value="Type I PLP-dependent aspartate aminotransferase-like (Major domain)"/>
    <property type="match status" value="1"/>
</dbReference>
<dbReference type="Proteomes" id="UP001178322">
    <property type="component" value="Chromosome"/>
</dbReference>
<reference evidence="9" key="1">
    <citation type="submission" date="2023-05" db="EMBL/GenBank/DDBJ databases">
        <title>Comparative genomics of Bacillaceae isolates and their secondary metabolite potential.</title>
        <authorList>
            <person name="Song L."/>
            <person name="Nielsen L.J."/>
            <person name="Mohite O."/>
            <person name="Xu X."/>
            <person name="Weber T."/>
            <person name="Kovacs A.T."/>
        </authorList>
    </citation>
    <scope>NUCLEOTIDE SEQUENCE</scope>
    <source>
        <strain evidence="9">LY1</strain>
    </source>
</reference>
<dbReference type="PANTHER" id="PTHR46577:SF1">
    <property type="entry name" value="HTH-TYPE TRANSCRIPTIONAL REGULATORY PROTEIN GABR"/>
    <property type="match status" value="1"/>
</dbReference>
<evidence type="ECO:0000256" key="1">
    <source>
        <dbReference type="ARBA" id="ARBA00001933"/>
    </source>
</evidence>
<dbReference type="InterPro" id="IPR051446">
    <property type="entry name" value="HTH_trans_reg/aminotransferase"/>
</dbReference>
<evidence type="ECO:0000256" key="5">
    <source>
        <dbReference type="ARBA" id="ARBA00023015"/>
    </source>
</evidence>
<dbReference type="PROSITE" id="PS50949">
    <property type="entry name" value="HTH_GNTR"/>
    <property type="match status" value="1"/>
</dbReference>
<evidence type="ECO:0000256" key="7">
    <source>
        <dbReference type="ARBA" id="ARBA00023163"/>
    </source>
</evidence>
<dbReference type="InterPro" id="IPR036388">
    <property type="entry name" value="WH-like_DNA-bd_sf"/>
</dbReference>
<dbReference type="CDD" id="cd00609">
    <property type="entry name" value="AAT_like"/>
    <property type="match status" value="1"/>
</dbReference>
<keyword evidence="6" id="KW-0238">DNA-binding</keyword>